<feature type="domain" description="Nucleotidyl transferase" evidence="1">
    <location>
        <begin position="7"/>
        <end position="229"/>
    </location>
</feature>
<evidence type="ECO:0000313" key="2">
    <source>
        <dbReference type="EMBL" id="MBL4937144.1"/>
    </source>
</evidence>
<comment type="caution">
    <text evidence="2">The sequence shown here is derived from an EMBL/GenBank/DDBJ whole genome shotgun (WGS) entry which is preliminary data.</text>
</comment>
<keyword evidence="3" id="KW-1185">Reference proteome</keyword>
<dbReference type="RefSeq" id="WP_202749898.1">
    <property type="nucleotide sequence ID" value="NZ_JAESWC010000012.1"/>
</dbReference>
<dbReference type="InterPro" id="IPR029044">
    <property type="entry name" value="Nucleotide-diphossugar_trans"/>
</dbReference>
<name>A0ABS1TFQ6_9CLOT</name>
<evidence type="ECO:0000313" key="3">
    <source>
        <dbReference type="Proteomes" id="UP000632377"/>
    </source>
</evidence>
<protein>
    <submittedName>
        <fullName evidence="2">Nucleotidyltransferase</fullName>
    </submittedName>
</protein>
<sequence>MVKPTLVIMAAGMGSRYGGLKQIDPVGPNGEIIMDYSIYDALKAGFDKVVFIIKKEIEAAFRETIGDRISKVIDTTYVYQEIVKVPSNYEVPEGRIKPWGTAHAVLCCKDVIDTPFAVINADDFYGATSFQEIGRFLSGIKDDGDFYNYAMVGFELENTLTEHGTVARGVCNVDNENYLINITERTKIKKSSDRAQYAEGEDLWIDIPKESTVSMNLWGFTPSIFMELEKGFSRFLEVKEADNLKAEYFLPSVVDKLIIEGKAKVKVLTSKEQWYGVTYKEDKPLVHKAINRLINSGIYPEKLWEEK</sequence>
<dbReference type="EMBL" id="JAESWC010000012">
    <property type="protein sequence ID" value="MBL4937144.1"/>
    <property type="molecule type" value="Genomic_DNA"/>
</dbReference>
<gene>
    <name evidence="2" type="ORF">JK636_15445</name>
</gene>
<dbReference type="SUPFAM" id="SSF53448">
    <property type="entry name" value="Nucleotide-diphospho-sugar transferases"/>
    <property type="match status" value="1"/>
</dbReference>
<dbReference type="InterPro" id="IPR005835">
    <property type="entry name" value="NTP_transferase_dom"/>
</dbReference>
<evidence type="ECO:0000259" key="1">
    <source>
        <dbReference type="Pfam" id="PF00483"/>
    </source>
</evidence>
<dbReference type="Pfam" id="PF00483">
    <property type="entry name" value="NTP_transferase"/>
    <property type="match status" value="1"/>
</dbReference>
<organism evidence="2 3">
    <name type="scientific">Clostridium rhizosphaerae</name>
    <dbReference type="NCBI Taxonomy" id="2803861"/>
    <lineage>
        <taxon>Bacteria</taxon>
        <taxon>Bacillati</taxon>
        <taxon>Bacillota</taxon>
        <taxon>Clostridia</taxon>
        <taxon>Eubacteriales</taxon>
        <taxon>Clostridiaceae</taxon>
        <taxon>Clostridium</taxon>
    </lineage>
</organism>
<proteinExistence type="predicted"/>
<accession>A0ABS1TFQ6</accession>
<reference evidence="2 3" key="1">
    <citation type="submission" date="2021-01" db="EMBL/GenBank/DDBJ databases">
        <title>Genome public.</title>
        <authorList>
            <person name="Liu C."/>
            <person name="Sun Q."/>
        </authorList>
    </citation>
    <scope>NUCLEOTIDE SEQUENCE [LARGE SCALE GENOMIC DNA]</scope>
    <source>
        <strain evidence="2 3">YIM B02515</strain>
    </source>
</reference>
<dbReference type="Gene3D" id="3.90.550.10">
    <property type="entry name" value="Spore Coat Polysaccharide Biosynthesis Protein SpsA, Chain A"/>
    <property type="match status" value="1"/>
</dbReference>
<dbReference type="Proteomes" id="UP000632377">
    <property type="component" value="Unassembled WGS sequence"/>
</dbReference>